<proteinExistence type="predicted"/>
<dbReference type="InterPro" id="IPR050104">
    <property type="entry name" value="FMN-dep_NADH:Q_OxRdtase_AzoR1"/>
</dbReference>
<comment type="caution">
    <text evidence="2">The sequence shown here is derived from an EMBL/GenBank/DDBJ whole genome shotgun (WGS) entry which is preliminary data.</text>
</comment>
<dbReference type="SUPFAM" id="SSF52218">
    <property type="entry name" value="Flavoproteins"/>
    <property type="match status" value="1"/>
</dbReference>
<sequence>MKVITVNGQNHKGSTYHIGRMLAERLADAPQEIEEVFLPRDMPEFCCGCTKCFMENETKCPHYKYLQPITEKLDAADVMIFTSPVYVYHVTGSMKAFLDHFGYRWIVHRPEGAMFSKQAVCISTAAGGGMRSTCKDLKHSMFFWGVGNVYSYGEAVHAIAWEEVTEKMRGKIEKNVDRLAAKITARGDRVHPSVKTKAFFYIMRQVHKRGLNEADSVYWKEKGWTGSVRPWKG</sequence>
<dbReference type="EMBL" id="JANFXK010000022">
    <property type="protein sequence ID" value="MCQ4638175.1"/>
    <property type="molecule type" value="Genomic_DNA"/>
</dbReference>
<feature type="domain" description="NADPH-dependent FMN reductase-like" evidence="1">
    <location>
        <begin position="1"/>
        <end position="147"/>
    </location>
</feature>
<dbReference type="Proteomes" id="UP001524502">
    <property type="component" value="Unassembled WGS sequence"/>
</dbReference>
<evidence type="ECO:0000313" key="2">
    <source>
        <dbReference type="EMBL" id="MCQ4638175.1"/>
    </source>
</evidence>
<evidence type="ECO:0000313" key="3">
    <source>
        <dbReference type="Proteomes" id="UP001524502"/>
    </source>
</evidence>
<keyword evidence="3" id="KW-1185">Reference proteome</keyword>
<name>A0ABT1RSK7_9FIRM</name>
<reference evidence="2 3" key="1">
    <citation type="submission" date="2022-06" db="EMBL/GenBank/DDBJ databases">
        <title>Isolation of gut microbiota from human fecal samples.</title>
        <authorList>
            <person name="Pamer E.G."/>
            <person name="Barat B."/>
            <person name="Waligurski E."/>
            <person name="Medina S."/>
            <person name="Paddock L."/>
            <person name="Mostad J."/>
        </authorList>
    </citation>
    <scope>NUCLEOTIDE SEQUENCE [LARGE SCALE GENOMIC DNA]</scope>
    <source>
        <strain evidence="2 3">SL.3.17</strain>
    </source>
</reference>
<protein>
    <submittedName>
        <fullName evidence="2">NAD(P)H-dependent oxidoreductase</fullName>
    </submittedName>
</protein>
<dbReference type="Pfam" id="PF03358">
    <property type="entry name" value="FMN_red"/>
    <property type="match status" value="1"/>
</dbReference>
<dbReference type="InterPro" id="IPR005025">
    <property type="entry name" value="FMN_Rdtase-like_dom"/>
</dbReference>
<dbReference type="PANTHER" id="PTHR43741">
    <property type="entry name" value="FMN-DEPENDENT NADH-AZOREDUCTASE 1"/>
    <property type="match status" value="1"/>
</dbReference>
<organism evidence="2 3">
    <name type="scientific">Anaerovorax odorimutans</name>
    <dbReference type="NCBI Taxonomy" id="109327"/>
    <lineage>
        <taxon>Bacteria</taxon>
        <taxon>Bacillati</taxon>
        <taxon>Bacillota</taxon>
        <taxon>Clostridia</taxon>
        <taxon>Peptostreptococcales</taxon>
        <taxon>Anaerovoracaceae</taxon>
        <taxon>Anaerovorax</taxon>
    </lineage>
</organism>
<gene>
    <name evidence="2" type="ORF">NE619_15680</name>
</gene>
<dbReference type="PANTHER" id="PTHR43741:SF4">
    <property type="entry name" value="FMN-DEPENDENT NADH:QUINONE OXIDOREDUCTASE"/>
    <property type="match status" value="1"/>
</dbReference>
<dbReference type="InterPro" id="IPR029039">
    <property type="entry name" value="Flavoprotein-like_sf"/>
</dbReference>
<evidence type="ECO:0000259" key="1">
    <source>
        <dbReference type="Pfam" id="PF03358"/>
    </source>
</evidence>
<dbReference type="Gene3D" id="3.40.50.360">
    <property type="match status" value="1"/>
</dbReference>
<accession>A0ABT1RSK7</accession>
<dbReference type="RefSeq" id="WP_256133370.1">
    <property type="nucleotide sequence ID" value="NZ_JANFXK010000022.1"/>
</dbReference>